<protein>
    <submittedName>
        <fullName evidence="1">Uncharacterized protein</fullName>
    </submittedName>
</protein>
<comment type="caution">
    <text evidence="1">The sequence shown here is derived from an EMBL/GenBank/DDBJ whole genome shotgun (WGS) entry which is preliminary data.</text>
</comment>
<dbReference type="EMBL" id="LSYS01002180">
    <property type="protein sequence ID" value="OPJ86797.1"/>
    <property type="molecule type" value="Genomic_DNA"/>
</dbReference>
<sequence>MINLCTHLSRNHSRFLNFTLPSALLSFPIRCGDSWEGAGAALAQKSSRKQEPSVPALADLSWAKSQDELAIEFRQKQKDAQGIPELQLDGDERPILLLRRLGCALSTQKEGRS</sequence>
<organism evidence="1 2">
    <name type="scientific">Patagioenas fasciata monilis</name>
    <dbReference type="NCBI Taxonomy" id="372326"/>
    <lineage>
        <taxon>Eukaryota</taxon>
        <taxon>Metazoa</taxon>
        <taxon>Chordata</taxon>
        <taxon>Craniata</taxon>
        <taxon>Vertebrata</taxon>
        <taxon>Euteleostomi</taxon>
        <taxon>Archelosauria</taxon>
        <taxon>Archosauria</taxon>
        <taxon>Dinosauria</taxon>
        <taxon>Saurischia</taxon>
        <taxon>Theropoda</taxon>
        <taxon>Coelurosauria</taxon>
        <taxon>Aves</taxon>
        <taxon>Neognathae</taxon>
        <taxon>Neoaves</taxon>
        <taxon>Columbimorphae</taxon>
        <taxon>Columbiformes</taxon>
        <taxon>Columbidae</taxon>
        <taxon>Patagioenas</taxon>
    </lineage>
</organism>
<evidence type="ECO:0000313" key="1">
    <source>
        <dbReference type="EMBL" id="OPJ86797.1"/>
    </source>
</evidence>
<reference evidence="1 2" key="1">
    <citation type="submission" date="2016-02" db="EMBL/GenBank/DDBJ databases">
        <title>Band-tailed pigeon sequencing and assembly.</title>
        <authorList>
            <person name="Soares A.E."/>
            <person name="Novak B.J."/>
            <person name="Rice E.S."/>
            <person name="O'Connell B."/>
            <person name="Chang D."/>
            <person name="Weber S."/>
            <person name="Shapiro B."/>
        </authorList>
    </citation>
    <scope>NUCLEOTIDE SEQUENCE [LARGE SCALE GENOMIC DNA]</scope>
    <source>
        <strain evidence="1">BTP2013</strain>
        <tissue evidence="1">Blood</tissue>
    </source>
</reference>
<dbReference type="AlphaFoldDB" id="A0A1V4KSG1"/>
<keyword evidence="2" id="KW-1185">Reference proteome</keyword>
<proteinExistence type="predicted"/>
<gene>
    <name evidence="1" type="ORF">AV530_009017</name>
</gene>
<name>A0A1V4KSG1_PATFA</name>
<dbReference type="Proteomes" id="UP000190648">
    <property type="component" value="Unassembled WGS sequence"/>
</dbReference>
<evidence type="ECO:0000313" key="2">
    <source>
        <dbReference type="Proteomes" id="UP000190648"/>
    </source>
</evidence>
<accession>A0A1V4KSG1</accession>